<evidence type="ECO:0000256" key="1">
    <source>
        <dbReference type="ARBA" id="ARBA00004496"/>
    </source>
</evidence>
<dbReference type="EMBL" id="JBHTCM010000010">
    <property type="protein sequence ID" value="MFC7333724.1"/>
    <property type="molecule type" value="Genomic_DNA"/>
</dbReference>
<evidence type="ECO:0000256" key="2">
    <source>
        <dbReference type="ARBA" id="ARBA00022490"/>
    </source>
</evidence>
<keyword evidence="4 9" id="KW-0159">Chromosome partition</keyword>
<proteinExistence type="inferred from homology"/>
<feature type="active site" evidence="9">
    <location>
        <position position="169"/>
    </location>
</feature>
<evidence type="ECO:0000313" key="13">
    <source>
        <dbReference type="Proteomes" id="UP001596456"/>
    </source>
</evidence>
<dbReference type="RefSeq" id="WP_377358986.1">
    <property type="nucleotide sequence ID" value="NZ_JBHTCM010000010.1"/>
</dbReference>
<dbReference type="InterPro" id="IPR002104">
    <property type="entry name" value="Integrase_catalytic"/>
</dbReference>
<dbReference type="InterPro" id="IPR044068">
    <property type="entry name" value="CB"/>
</dbReference>
<dbReference type="Gene3D" id="1.10.150.130">
    <property type="match status" value="1"/>
</dbReference>
<comment type="subcellular location">
    <subcellularLocation>
        <location evidence="1 9">Cytoplasm</location>
    </subcellularLocation>
</comment>
<keyword evidence="3 9" id="KW-0132">Cell division</keyword>
<dbReference type="InterPro" id="IPR023009">
    <property type="entry name" value="Tyrosine_recombinase_XerC/XerD"/>
</dbReference>
<feature type="domain" description="Core-binding (CB)" evidence="11">
    <location>
        <begin position="14"/>
        <end position="105"/>
    </location>
</feature>
<dbReference type="PANTHER" id="PTHR30349:SF90">
    <property type="entry name" value="TYROSINE RECOMBINASE XERD"/>
    <property type="match status" value="1"/>
</dbReference>
<evidence type="ECO:0000256" key="6">
    <source>
        <dbReference type="ARBA" id="ARBA00023125"/>
    </source>
</evidence>
<dbReference type="HAMAP" id="MF_01808">
    <property type="entry name" value="Recomb_XerC_XerD"/>
    <property type="match status" value="1"/>
</dbReference>
<comment type="similarity">
    <text evidence="9">Belongs to the 'phage' integrase family. XerC subfamily.</text>
</comment>
<evidence type="ECO:0000256" key="5">
    <source>
        <dbReference type="ARBA" id="ARBA00022908"/>
    </source>
</evidence>
<comment type="subunit">
    <text evidence="9">Forms a cyclic heterotetrameric complex composed of two molecules of XerC and two molecules of XerD.</text>
</comment>
<dbReference type="CDD" id="cd00798">
    <property type="entry name" value="INT_XerDC_C"/>
    <property type="match status" value="1"/>
</dbReference>
<evidence type="ECO:0000313" key="12">
    <source>
        <dbReference type="EMBL" id="MFC7333724.1"/>
    </source>
</evidence>
<evidence type="ECO:0000256" key="4">
    <source>
        <dbReference type="ARBA" id="ARBA00022829"/>
    </source>
</evidence>
<feature type="domain" description="Tyr recombinase" evidence="10">
    <location>
        <begin position="126"/>
        <end position="309"/>
    </location>
</feature>
<dbReference type="Proteomes" id="UP001596456">
    <property type="component" value="Unassembled WGS sequence"/>
</dbReference>
<keyword evidence="2 9" id="KW-0963">Cytoplasm</keyword>
<accession>A0ABW2KXI5</accession>
<gene>
    <name evidence="9" type="primary">xerC</name>
    <name evidence="12" type="ORF">ACFQPS_11160</name>
</gene>
<sequence>MAGGVHSLGFACQPDAAEALERWGRWLEHERGASAHTLRSYRADLAGFLAFVTEHRGRPPGLNDLGALGLGDFRAWLAARADDGAGAATRSRGVSGVRSFFRWADRSGLLHNPAIALLTAPKARRPLPRPLAADDAALLLEEAATVPEAPWIGLRDRALFTLLYGCGLRISEAIGLNRGDLPAGAASVRVLGKGGKQRDVPVLPAVGEAVAAYLAAVPWGGGRDAPLFVGAKGDRLSPDVARRQMRHLRALLGLPDSATPHALRHSFATHLLGGGADLRAIQDLLGHASLSTTQRYTDVDAEHLLSVYETAHPRARR</sequence>
<dbReference type="InterPro" id="IPR050090">
    <property type="entry name" value="Tyrosine_recombinase_XerCD"/>
</dbReference>
<keyword evidence="8 9" id="KW-0131">Cell cycle</keyword>
<feature type="active site" evidence="9">
    <location>
        <position position="193"/>
    </location>
</feature>
<dbReference type="InterPro" id="IPR013762">
    <property type="entry name" value="Integrase-like_cat_sf"/>
</dbReference>
<name>A0ABW2KXI5_9PROT</name>
<protein>
    <recommendedName>
        <fullName evidence="9">Tyrosine recombinase XerC</fullName>
    </recommendedName>
</protein>
<keyword evidence="13" id="KW-1185">Reference proteome</keyword>
<dbReference type="PROSITE" id="PS51898">
    <property type="entry name" value="TYR_RECOMBINASE"/>
    <property type="match status" value="1"/>
</dbReference>
<feature type="active site" evidence="9">
    <location>
        <position position="264"/>
    </location>
</feature>
<evidence type="ECO:0000259" key="11">
    <source>
        <dbReference type="PROSITE" id="PS51900"/>
    </source>
</evidence>
<keyword evidence="6 9" id="KW-0238">DNA-binding</keyword>
<dbReference type="InterPro" id="IPR011010">
    <property type="entry name" value="DNA_brk_join_enz"/>
</dbReference>
<dbReference type="InterPro" id="IPR010998">
    <property type="entry name" value="Integrase_recombinase_N"/>
</dbReference>
<feature type="active site" evidence="9">
    <location>
        <position position="287"/>
    </location>
</feature>
<evidence type="ECO:0000256" key="9">
    <source>
        <dbReference type="HAMAP-Rule" id="MF_01808"/>
    </source>
</evidence>
<keyword evidence="7 9" id="KW-0233">DNA recombination</keyword>
<keyword evidence="5 9" id="KW-0229">DNA integration</keyword>
<dbReference type="InterPro" id="IPR004107">
    <property type="entry name" value="Integrase_SAM-like_N"/>
</dbReference>
<dbReference type="Gene3D" id="1.10.443.10">
    <property type="entry name" value="Intergrase catalytic core"/>
    <property type="match status" value="1"/>
</dbReference>
<evidence type="ECO:0000259" key="10">
    <source>
        <dbReference type="PROSITE" id="PS51898"/>
    </source>
</evidence>
<evidence type="ECO:0000256" key="3">
    <source>
        <dbReference type="ARBA" id="ARBA00022618"/>
    </source>
</evidence>
<comment type="function">
    <text evidence="9">Site-specific tyrosine recombinase, which acts by catalyzing the cutting and rejoining of the recombining DNA molecules. The XerC-XerD complex is essential to convert dimers of the bacterial chromosome into monomers to permit their segregation at cell division. It also contributes to the segregational stability of plasmids.</text>
</comment>
<dbReference type="PANTHER" id="PTHR30349">
    <property type="entry name" value="PHAGE INTEGRASE-RELATED"/>
    <property type="match status" value="1"/>
</dbReference>
<comment type="caution">
    <text evidence="12">The sequence shown here is derived from an EMBL/GenBank/DDBJ whole genome shotgun (WGS) entry which is preliminary data.</text>
</comment>
<dbReference type="SUPFAM" id="SSF47823">
    <property type="entry name" value="lambda integrase-like, N-terminal domain"/>
    <property type="match status" value="1"/>
</dbReference>
<dbReference type="SUPFAM" id="SSF56349">
    <property type="entry name" value="DNA breaking-rejoining enzymes"/>
    <property type="match status" value="1"/>
</dbReference>
<dbReference type="Pfam" id="PF02899">
    <property type="entry name" value="Phage_int_SAM_1"/>
    <property type="match status" value="1"/>
</dbReference>
<dbReference type="Pfam" id="PF00589">
    <property type="entry name" value="Phage_integrase"/>
    <property type="match status" value="1"/>
</dbReference>
<evidence type="ECO:0000256" key="7">
    <source>
        <dbReference type="ARBA" id="ARBA00023172"/>
    </source>
</evidence>
<evidence type="ECO:0000256" key="8">
    <source>
        <dbReference type="ARBA" id="ARBA00023306"/>
    </source>
</evidence>
<feature type="active site" evidence="9">
    <location>
        <position position="261"/>
    </location>
</feature>
<reference evidence="13" key="1">
    <citation type="journal article" date="2019" name="Int. J. Syst. Evol. Microbiol.">
        <title>The Global Catalogue of Microorganisms (GCM) 10K type strain sequencing project: providing services to taxonomists for standard genome sequencing and annotation.</title>
        <authorList>
            <consortium name="The Broad Institute Genomics Platform"/>
            <consortium name="The Broad Institute Genome Sequencing Center for Infectious Disease"/>
            <person name="Wu L."/>
            <person name="Ma J."/>
        </authorList>
    </citation>
    <scope>NUCLEOTIDE SEQUENCE [LARGE SCALE GENOMIC DNA]</scope>
    <source>
        <strain evidence="13">CGMCC 1.16275</strain>
    </source>
</reference>
<organism evidence="12 13">
    <name type="scientific">Rhodocista pekingensis</name>
    <dbReference type="NCBI Taxonomy" id="201185"/>
    <lineage>
        <taxon>Bacteria</taxon>
        <taxon>Pseudomonadati</taxon>
        <taxon>Pseudomonadota</taxon>
        <taxon>Alphaproteobacteria</taxon>
        <taxon>Rhodospirillales</taxon>
        <taxon>Azospirillaceae</taxon>
        <taxon>Rhodocista</taxon>
    </lineage>
</organism>
<dbReference type="PROSITE" id="PS51900">
    <property type="entry name" value="CB"/>
    <property type="match status" value="1"/>
</dbReference>
<feature type="active site" description="O-(3'-phospho-DNA)-tyrosine intermediate" evidence="9">
    <location>
        <position position="296"/>
    </location>
</feature>